<dbReference type="FunCoup" id="A0A7J7BZS9">
    <property type="interactions" value="185"/>
</dbReference>
<evidence type="ECO:0000256" key="4">
    <source>
        <dbReference type="ARBA" id="ARBA00022692"/>
    </source>
</evidence>
<dbReference type="Pfam" id="PF16916">
    <property type="entry name" value="ZT_dimer"/>
    <property type="match status" value="1"/>
</dbReference>
<protein>
    <submittedName>
        <fullName evidence="12">Metal tolerance protein B</fullName>
    </submittedName>
</protein>
<dbReference type="SUPFAM" id="SSF160240">
    <property type="entry name" value="Cation efflux protein cytoplasmic domain-like"/>
    <property type="match status" value="1"/>
</dbReference>
<feature type="transmembrane region" description="Helical" evidence="9">
    <location>
        <begin position="132"/>
        <end position="151"/>
    </location>
</feature>
<evidence type="ECO:0000256" key="1">
    <source>
        <dbReference type="ARBA" id="ARBA00004141"/>
    </source>
</evidence>
<dbReference type="Pfam" id="PF01545">
    <property type="entry name" value="Cation_efflux"/>
    <property type="match status" value="1"/>
</dbReference>
<dbReference type="PANTHER" id="PTHR11562">
    <property type="entry name" value="CATION EFFLUX PROTEIN/ ZINC TRANSPORTER"/>
    <property type="match status" value="1"/>
</dbReference>
<evidence type="ECO:0000256" key="9">
    <source>
        <dbReference type="SAM" id="Phobius"/>
    </source>
</evidence>
<keyword evidence="7" id="KW-0406">Ion transport</keyword>
<feature type="transmembrane region" description="Helical" evidence="9">
    <location>
        <begin position="288"/>
        <end position="310"/>
    </location>
</feature>
<evidence type="ECO:0000256" key="7">
    <source>
        <dbReference type="ARBA" id="ARBA00023065"/>
    </source>
</evidence>
<feature type="domain" description="Cation efflux protein cytoplasmic" evidence="11">
    <location>
        <begin position="350"/>
        <end position="423"/>
    </location>
</feature>
<proteinExistence type="inferred from homology"/>
<dbReference type="SUPFAM" id="SSF161111">
    <property type="entry name" value="Cation efflux protein transmembrane domain-like"/>
    <property type="match status" value="1"/>
</dbReference>
<gene>
    <name evidence="12" type="ORF">HS088_TW22G01055</name>
</gene>
<keyword evidence="4 9" id="KW-0812">Transmembrane</keyword>
<dbReference type="GO" id="GO:0005773">
    <property type="term" value="C:vacuole"/>
    <property type="evidence" value="ECO:0007669"/>
    <property type="project" value="TreeGrafter"/>
</dbReference>
<dbReference type="InterPro" id="IPR027469">
    <property type="entry name" value="Cation_efflux_TMD_sf"/>
</dbReference>
<dbReference type="Gene3D" id="1.20.1510.10">
    <property type="entry name" value="Cation efflux protein transmembrane domain"/>
    <property type="match status" value="1"/>
</dbReference>
<feature type="domain" description="Cation efflux protein transmembrane" evidence="10">
    <location>
        <begin position="103"/>
        <end position="346"/>
    </location>
</feature>
<dbReference type="InParanoid" id="A0A7J7BZS9"/>
<keyword evidence="13" id="KW-1185">Reference proteome</keyword>
<name>A0A7J7BZS9_TRIWF</name>
<evidence type="ECO:0000259" key="10">
    <source>
        <dbReference type="Pfam" id="PF01545"/>
    </source>
</evidence>
<accession>A0A7J7BZS9</accession>
<keyword evidence="3" id="KW-0813">Transport</keyword>
<evidence type="ECO:0000256" key="6">
    <source>
        <dbReference type="ARBA" id="ARBA00022989"/>
    </source>
</evidence>
<evidence type="ECO:0000256" key="2">
    <source>
        <dbReference type="ARBA" id="ARBA00008873"/>
    </source>
</evidence>
<feature type="transmembrane region" description="Helical" evidence="9">
    <location>
        <begin position="101"/>
        <end position="120"/>
    </location>
</feature>
<comment type="caution">
    <text evidence="12">The sequence shown here is derived from an EMBL/GenBank/DDBJ whole genome shotgun (WGS) entry which is preliminary data.</text>
</comment>
<evidence type="ECO:0000259" key="11">
    <source>
        <dbReference type="Pfam" id="PF16916"/>
    </source>
</evidence>
<dbReference type="InterPro" id="IPR058533">
    <property type="entry name" value="Cation_efflux_TM"/>
</dbReference>
<keyword evidence="8 9" id="KW-0472">Membrane</keyword>
<feature type="transmembrane region" description="Helical" evidence="9">
    <location>
        <begin position="163"/>
        <end position="182"/>
    </location>
</feature>
<dbReference type="InterPro" id="IPR002524">
    <property type="entry name" value="Cation_efflux"/>
</dbReference>
<feature type="transmembrane region" description="Helical" evidence="9">
    <location>
        <begin position="202"/>
        <end position="223"/>
    </location>
</feature>
<dbReference type="PANTHER" id="PTHR11562:SF54">
    <property type="entry name" value="METAL TOLERANCE PROTEIN B"/>
    <property type="match status" value="1"/>
</dbReference>
<dbReference type="AlphaFoldDB" id="A0A7J7BZS9"/>
<dbReference type="GO" id="GO:0005385">
    <property type="term" value="F:zinc ion transmembrane transporter activity"/>
    <property type="evidence" value="ECO:0007669"/>
    <property type="project" value="TreeGrafter"/>
</dbReference>
<keyword evidence="6 9" id="KW-1133">Transmembrane helix</keyword>
<evidence type="ECO:0000256" key="3">
    <source>
        <dbReference type="ARBA" id="ARBA00022448"/>
    </source>
</evidence>
<evidence type="ECO:0000256" key="5">
    <source>
        <dbReference type="ARBA" id="ARBA00022906"/>
    </source>
</evidence>
<organism evidence="12 13">
    <name type="scientific">Tripterygium wilfordii</name>
    <name type="common">Thunder God vine</name>
    <dbReference type="NCBI Taxonomy" id="458696"/>
    <lineage>
        <taxon>Eukaryota</taxon>
        <taxon>Viridiplantae</taxon>
        <taxon>Streptophyta</taxon>
        <taxon>Embryophyta</taxon>
        <taxon>Tracheophyta</taxon>
        <taxon>Spermatophyta</taxon>
        <taxon>Magnoliopsida</taxon>
        <taxon>eudicotyledons</taxon>
        <taxon>Gunneridae</taxon>
        <taxon>Pentapetalae</taxon>
        <taxon>rosids</taxon>
        <taxon>fabids</taxon>
        <taxon>Celastrales</taxon>
        <taxon>Celastraceae</taxon>
        <taxon>Tripterygium</taxon>
    </lineage>
</organism>
<dbReference type="NCBIfam" id="TIGR01297">
    <property type="entry name" value="CDF"/>
    <property type="match status" value="1"/>
</dbReference>
<evidence type="ECO:0000256" key="8">
    <source>
        <dbReference type="ARBA" id="ARBA00023136"/>
    </source>
</evidence>
<reference evidence="12 13" key="1">
    <citation type="journal article" date="2020" name="Nat. Commun.">
        <title>Genome of Tripterygium wilfordii and identification of cytochrome P450 involved in triptolide biosynthesis.</title>
        <authorList>
            <person name="Tu L."/>
            <person name="Su P."/>
            <person name="Zhang Z."/>
            <person name="Gao L."/>
            <person name="Wang J."/>
            <person name="Hu T."/>
            <person name="Zhou J."/>
            <person name="Zhang Y."/>
            <person name="Zhao Y."/>
            <person name="Liu Y."/>
            <person name="Song Y."/>
            <person name="Tong Y."/>
            <person name="Lu Y."/>
            <person name="Yang J."/>
            <person name="Xu C."/>
            <person name="Jia M."/>
            <person name="Peters R.J."/>
            <person name="Huang L."/>
            <person name="Gao W."/>
        </authorList>
    </citation>
    <scope>NUCLEOTIDE SEQUENCE [LARGE SCALE GENOMIC DNA]</scope>
    <source>
        <strain evidence="13">cv. XIE 37</strain>
        <tissue evidence="12">Leaf</tissue>
    </source>
</reference>
<keyword evidence="5" id="KW-0862">Zinc</keyword>
<comment type="similarity">
    <text evidence="2">Belongs to the cation diffusion facilitator (CDF) transporter (TC 2.A.4) family. SLC30A subfamily.</text>
</comment>
<dbReference type="InterPro" id="IPR036837">
    <property type="entry name" value="Cation_efflux_CTD_sf"/>
</dbReference>
<dbReference type="InterPro" id="IPR027470">
    <property type="entry name" value="Cation_efflux_CTD"/>
</dbReference>
<comment type="subcellular location">
    <subcellularLocation>
        <location evidence="1">Membrane</location>
        <topology evidence="1">Multi-pass membrane protein</topology>
    </subcellularLocation>
</comment>
<dbReference type="InterPro" id="IPR050681">
    <property type="entry name" value="CDF/SLC30A"/>
</dbReference>
<dbReference type="EMBL" id="JAAARO010000022">
    <property type="protein sequence ID" value="KAF5727362.1"/>
    <property type="molecule type" value="Genomic_DNA"/>
</dbReference>
<dbReference type="GO" id="GO:0005886">
    <property type="term" value="C:plasma membrane"/>
    <property type="evidence" value="ECO:0007669"/>
    <property type="project" value="TreeGrafter"/>
</dbReference>
<sequence>MYYSIPLCFICFTNHSVFTKKREKIGEAKEIAISLSKQMEHEEVSSLISASQQDMEMLMVPVASDVHQAPSQSSCSSACAFYNPKNTLFESEERSKSATKISVLIIFYLMVMMVEIVGGLKANSLAVITDAVHLLTDVFGFAISLFTVWASGWEATSDQSFGYSRLEVFGSLISVQLIWLISGRLIYEAVNMILHKHSKVNGALMFSVAAFGFIINLIMVTWLGHNHAHHACIDKDHDHTHHACVDKDHNHVHNHEGGLCAKDEVENARLVSSPPAESKLVNINLEGVYLHVVADLIQSVGVMIAGTVIWAKPNWLLVDLICTLVFSVLALSATVPMLRNIFRILMDRTPSEINVASLESGLKCIKGVRTIHDLHVWAITAGKYVLSCHLVADPGVSSNEILCQVRDYCERTYRIHHITVQVEQ</sequence>
<evidence type="ECO:0000313" key="12">
    <source>
        <dbReference type="EMBL" id="KAF5727362.1"/>
    </source>
</evidence>
<dbReference type="Proteomes" id="UP000593562">
    <property type="component" value="Unassembled WGS sequence"/>
</dbReference>
<evidence type="ECO:0000313" key="13">
    <source>
        <dbReference type="Proteomes" id="UP000593562"/>
    </source>
</evidence>
<feature type="transmembrane region" description="Helical" evidence="9">
    <location>
        <begin position="316"/>
        <end position="338"/>
    </location>
</feature>
<keyword evidence="5" id="KW-0864">Zinc transport</keyword>